<dbReference type="Pfam" id="PF00929">
    <property type="entry name" value="RNase_T"/>
    <property type="match status" value="1"/>
</dbReference>
<dbReference type="CDD" id="cd06133">
    <property type="entry name" value="ERI-1_3'hExo_like"/>
    <property type="match status" value="1"/>
</dbReference>
<evidence type="ECO:0000313" key="14">
    <source>
        <dbReference type="Proteomes" id="UP000324585"/>
    </source>
</evidence>
<dbReference type="Gene3D" id="3.30.420.10">
    <property type="entry name" value="Ribonuclease H-like superfamily/Ribonuclease H"/>
    <property type="match status" value="1"/>
</dbReference>
<comment type="caution">
    <text evidence="13">The sequence shown here is derived from an EMBL/GenBank/DDBJ whole genome shotgun (WGS) entry which is preliminary data.</text>
</comment>
<dbReference type="GO" id="GO:0008270">
    <property type="term" value="F:zinc ion binding"/>
    <property type="evidence" value="ECO:0007669"/>
    <property type="project" value="UniProtKB-KW"/>
</dbReference>
<dbReference type="EMBL" id="VRMN01000003">
    <property type="protein sequence ID" value="KAA8495948.1"/>
    <property type="molecule type" value="Genomic_DNA"/>
</dbReference>
<feature type="compositionally biased region" description="Polar residues" evidence="10">
    <location>
        <begin position="217"/>
        <end position="234"/>
    </location>
</feature>
<feature type="domain" description="C3H1-type" evidence="11">
    <location>
        <begin position="242"/>
        <end position="269"/>
    </location>
</feature>
<dbReference type="InterPro" id="IPR000571">
    <property type="entry name" value="Znf_CCCH"/>
</dbReference>
<feature type="domain" description="HTH La-type RNA-binding" evidence="12">
    <location>
        <begin position="97"/>
        <end position="192"/>
    </location>
</feature>
<evidence type="ECO:0000256" key="2">
    <source>
        <dbReference type="ARBA" id="ARBA00022723"/>
    </source>
</evidence>
<dbReference type="InterPro" id="IPR051274">
    <property type="entry name" value="3-5_Exoribonuclease"/>
</dbReference>
<name>A0A5J4YXU2_PORPP</name>
<keyword evidence="14" id="KW-1185">Reference proteome</keyword>
<dbReference type="SUPFAM" id="SSF46785">
    <property type="entry name" value="Winged helix' DNA-binding domain"/>
    <property type="match status" value="1"/>
</dbReference>
<dbReference type="InterPro" id="IPR047201">
    <property type="entry name" value="ERI-1_3'hExo-like"/>
</dbReference>
<organism evidence="13 14">
    <name type="scientific">Porphyridium purpureum</name>
    <name type="common">Red alga</name>
    <name type="synonym">Porphyridium cruentum</name>
    <dbReference type="NCBI Taxonomy" id="35688"/>
    <lineage>
        <taxon>Eukaryota</taxon>
        <taxon>Rhodophyta</taxon>
        <taxon>Bangiophyceae</taxon>
        <taxon>Porphyridiales</taxon>
        <taxon>Porphyridiaceae</taxon>
        <taxon>Porphyridium</taxon>
    </lineage>
</organism>
<dbReference type="InterPro" id="IPR036855">
    <property type="entry name" value="Znf_CCCH_sf"/>
</dbReference>
<dbReference type="InterPro" id="IPR036388">
    <property type="entry name" value="WH-like_DNA-bd_sf"/>
</dbReference>
<evidence type="ECO:0000256" key="8">
    <source>
        <dbReference type="PROSITE-ProRule" id="PRU00332"/>
    </source>
</evidence>
<accession>A0A5J4YXU2</accession>
<dbReference type="PROSITE" id="PS50961">
    <property type="entry name" value="HTH_LA"/>
    <property type="match status" value="1"/>
</dbReference>
<evidence type="ECO:0000256" key="6">
    <source>
        <dbReference type="ARBA" id="ARBA00022839"/>
    </source>
</evidence>
<feature type="zinc finger region" description="C3H1-type" evidence="9">
    <location>
        <begin position="242"/>
        <end position="269"/>
    </location>
</feature>
<dbReference type="PROSITE" id="PS50103">
    <property type="entry name" value="ZF_C3H1"/>
    <property type="match status" value="1"/>
</dbReference>
<protein>
    <submittedName>
        <fullName evidence="13">Putative exonuclease domain-containing protein</fullName>
    </submittedName>
</protein>
<keyword evidence="5 9" id="KW-0862">Zinc</keyword>
<dbReference type="PANTHER" id="PTHR23044:SF61">
    <property type="entry name" value="3'-5' EXORIBONUCLEASE 1-RELATED"/>
    <property type="match status" value="1"/>
</dbReference>
<evidence type="ECO:0000259" key="12">
    <source>
        <dbReference type="PROSITE" id="PS50961"/>
    </source>
</evidence>
<keyword evidence="6 13" id="KW-0269">Exonuclease</keyword>
<evidence type="ECO:0000256" key="7">
    <source>
        <dbReference type="ARBA" id="ARBA00022884"/>
    </source>
</evidence>
<keyword evidence="2 9" id="KW-0479">Metal-binding</keyword>
<dbReference type="Gene3D" id="1.10.10.10">
    <property type="entry name" value="Winged helix-like DNA-binding domain superfamily/Winged helix DNA-binding domain"/>
    <property type="match status" value="1"/>
</dbReference>
<evidence type="ECO:0000256" key="10">
    <source>
        <dbReference type="SAM" id="MobiDB-lite"/>
    </source>
</evidence>
<dbReference type="SUPFAM" id="SSF90229">
    <property type="entry name" value="CCCH zinc finger"/>
    <property type="match status" value="1"/>
</dbReference>
<evidence type="ECO:0000256" key="9">
    <source>
        <dbReference type="PROSITE-ProRule" id="PRU00723"/>
    </source>
</evidence>
<dbReference type="InterPro" id="IPR036390">
    <property type="entry name" value="WH_DNA-bd_sf"/>
</dbReference>
<keyword evidence="7 8" id="KW-0694">RNA-binding</keyword>
<dbReference type="GO" id="GO:0000175">
    <property type="term" value="F:3'-5'-RNA exonuclease activity"/>
    <property type="evidence" value="ECO:0007669"/>
    <property type="project" value="InterPro"/>
</dbReference>
<keyword evidence="4" id="KW-0378">Hydrolase</keyword>
<feature type="region of interest" description="Disordered" evidence="10">
    <location>
        <begin position="196"/>
        <end position="240"/>
    </location>
</feature>
<sequence>MEDDGYDALLAEEERALEAGSAAAERENLSKMKILRDQREASARDAEGAAEFGSYESHAVHLANLNQYSHVPPVSPAIRSEPVDVLASGSASPSQSDEKRLAQVQAMRYQLEYYFSQDNIVRDEYIKKVTDAKCGGVAISELSTFARVIMIARGGNRGDLIAEAVQTSKMLTLVHREGSSRTFVKAVRQYAASSIERAEGQVKSPQSGNTRKRSRFEAQSNTRNSSANQQPRNNQHTREEQDDSLMLCKYFAAGYCDRGKRCSWTHDMRLIDLVESQWMSPDDEKLVERLRTGVRQLNLPDHVGIPSSKLKEINVGVASGSKSEVPLPFDYFLVVDLEGRDEIIEFPALLMDARTLREPPGQSRFHHWVRPNRLFQGKMSVNPGVKANPKSRAVDFSVVVRDLDEWLCKQVGVDVVRENRVLVVTCGDWDMKTAVFRQCGLAGINHRDLPRYLRQWANIKVIYNGFYKTRRPVTGMKGMLYGLFGGELLGMHHLGMHDTFNIARVVARVVSDGTQMRVTNGFPDK</sequence>
<dbReference type="InterPro" id="IPR036397">
    <property type="entry name" value="RNaseH_sf"/>
</dbReference>
<dbReference type="InterPro" id="IPR013520">
    <property type="entry name" value="Ribonucl_H"/>
</dbReference>
<dbReference type="InterPro" id="IPR012337">
    <property type="entry name" value="RNaseH-like_sf"/>
</dbReference>
<proteinExistence type="predicted"/>
<evidence type="ECO:0000259" key="11">
    <source>
        <dbReference type="PROSITE" id="PS50103"/>
    </source>
</evidence>
<dbReference type="SUPFAM" id="SSF53098">
    <property type="entry name" value="Ribonuclease H-like"/>
    <property type="match status" value="1"/>
</dbReference>
<evidence type="ECO:0000256" key="3">
    <source>
        <dbReference type="ARBA" id="ARBA00022771"/>
    </source>
</evidence>
<keyword evidence="3 9" id="KW-0863">Zinc-finger</keyword>
<reference evidence="14" key="1">
    <citation type="journal article" date="2019" name="Nat. Commun.">
        <title>Expansion of phycobilisome linker gene families in mesophilic red algae.</title>
        <authorList>
            <person name="Lee J."/>
            <person name="Kim D."/>
            <person name="Bhattacharya D."/>
            <person name="Yoon H.S."/>
        </authorList>
    </citation>
    <scope>NUCLEOTIDE SEQUENCE [LARGE SCALE GENOMIC DNA]</scope>
    <source>
        <strain evidence="14">CCMP 1328</strain>
    </source>
</reference>
<keyword evidence="1" id="KW-0540">Nuclease</keyword>
<dbReference type="PANTHER" id="PTHR23044">
    <property type="entry name" value="3'-5' EXONUCLEASE ERI1-RELATED"/>
    <property type="match status" value="1"/>
</dbReference>
<dbReference type="AlphaFoldDB" id="A0A5J4YXU2"/>
<dbReference type="Proteomes" id="UP000324585">
    <property type="component" value="Unassembled WGS sequence"/>
</dbReference>
<dbReference type="OrthoDB" id="448399at2759"/>
<evidence type="ECO:0000256" key="4">
    <source>
        <dbReference type="ARBA" id="ARBA00022801"/>
    </source>
</evidence>
<dbReference type="GO" id="GO:0003723">
    <property type="term" value="F:RNA binding"/>
    <property type="evidence" value="ECO:0007669"/>
    <property type="project" value="UniProtKB-UniRule"/>
</dbReference>
<dbReference type="InterPro" id="IPR006630">
    <property type="entry name" value="La_HTH"/>
</dbReference>
<evidence type="ECO:0000256" key="5">
    <source>
        <dbReference type="ARBA" id="ARBA00022833"/>
    </source>
</evidence>
<gene>
    <name evidence="13" type="ORF">FVE85_2103</name>
</gene>
<dbReference type="SMART" id="SM00715">
    <property type="entry name" value="LA"/>
    <property type="match status" value="1"/>
</dbReference>
<evidence type="ECO:0000313" key="13">
    <source>
        <dbReference type="EMBL" id="KAA8495948.1"/>
    </source>
</evidence>
<evidence type="ECO:0000256" key="1">
    <source>
        <dbReference type="ARBA" id="ARBA00022722"/>
    </source>
</evidence>